<dbReference type="RefSeq" id="WP_104515964.1">
    <property type="nucleotide sequence ID" value="NZ_MQVW01000002.1"/>
</dbReference>
<organism evidence="1 2">
    <name type="scientific">Nonlabens xylanidelens</name>
    <dbReference type="NCBI Taxonomy" id="191564"/>
    <lineage>
        <taxon>Bacteria</taxon>
        <taxon>Pseudomonadati</taxon>
        <taxon>Bacteroidota</taxon>
        <taxon>Flavobacteriia</taxon>
        <taxon>Flavobacteriales</taxon>
        <taxon>Flavobacteriaceae</taxon>
        <taxon>Nonlabens</taxon>
    </lineage>
</organism>
<name>A0A2S6IIQ3_9FLAO</name>
<reference evidence="1 2" key="1">
    <citation type="submission" date="2018-02" db="EMBL/GenBank/DDBJ databases">
        <title>Genomic Encyclopedia of Archaeal and Bacterial Type Strains, Phase II (KMG-II): from individual species to whole genera.</title>
        <authorList>
            <person name="Goeker M."/>
        </authorList>
    </citation>
    <scope>NUCLEOTIDE SEQUENCE [LARGE SCALE GENOMIC DNA]</scope>
    <source>
        <strain evidence="1 2">DSM 16809</strain>
    </source>
</reference>
<evidence type="ECO:0000313" key="2">
    <source>
        <dbReference type="Proteomes" id="UP000239002"/>
    </source>
</evidence>
<gene>
    <name evidence="1" type="ORF">LY01_02288</name>
</gene>
<evidence type="ECO:0008006" key="3">
    <source>
        <dbReference type="Google" id="ProtNLM"/>
    </source>
</evidence>
<sequence>MNTLSINTTLNDRISAFAKAGSQLSSYLKGTLESLTDSGASWQDIIKQRLELAERKNSWFTEDTLHFSIQEWANALTVENLTNWTQAYELEKISSKNVALITAGNLPLVGFHDVLCVIISGHHAMIKNSSNDDVLTPLLLEIATSYCPELATSYSYANGKLENYDAVIATGSNNTARYFEHYFGKKPNIIRKNRNSVAVLTGNETLEQMEALSKDVFLYFGLGCRSVSHLKVPKGYNFDLFFNGMFVRKELIKNEKYLNNYDYNKAVYLMSEFDLLDNEFLLIKEENDSYSSPIASLGYSYYDNLEDLATEFQENADKLQCVVASGPAASTVSNSLGELTAPQIVEFGSTQTPGLQDYADGVDTIHFLLTLS</sequence>
<keyword evidence="2" id="KW-1185">Reference proteome</keyword>
<accession>A0A2S6IIQ3</accession>
<dbReference type="OrthoDB" id="1522941at2"/>
<protein>
    <recommendedName>
        <fullName evidence="3">Acyl-CoA reductase LuxC</fullName>
    </recommendedName>
</protein>
<dbReference type="Proteomes" id="UP000239002">
    <property type="component" value="Unassembled WGS sequence"/>
</dbReference>
<comment type="caution">
    <text evidence="1">The sequence shown here is derived from an EMBL/GenBank/DDBJ whole genome shotgun (WGS) entry which is preliminary data.</text>
</comment>
<dbReference type="EMBL" id="PTJE01000005">
    <property type="protein sequence ID" value="PPK94066.1"/>
    <property type="molecule type" value="Genomic_DNA"/>
</dbReference>
<proteinExistence type="predicted"/>
<dbReference type="AlphaFoldDB" id="A0A2S6IIQ3"/>
<evidence type="ECO:0000313" key="1">
    <source>
        <dbReference type="EMBL" id="PPK94066.1"/>
    </source>
</evidence>